<feature type="transmembrane region" description="Helical" evidence="6">
    <location>
        <begin position="861"/>
        <end position="879"/>
    </location>
</feature>
<feature type="region of interest" description="Disordered" evidence="5">
    <location>
        <begin position="912"/>
        <end position="1033"/>
    </location>
</feature>
<dbReference type="InterPro" id="IPR050310">
    <property type="entry name" value="VPS10-sortilin"/>
</dbReference>
<dbReference type="VEuPathDB" id="ToxoDB:TGDOM2_290160"/>
<dbReference type="Pfam" id="PF15901">
    <property type="entry name" value="Sortilin_C"/>
    <property type="match status" value="1"/>
</dbReference>
<evidence type="ECO:0000313" key="9">
    <source>
        <dbReference type="Proteomes" id="UP000028837"/>
    </source>
</evidence>
<accession>A0A086KDJ8</accession>
<keyword evidence="2" id="KW-0677">Repeat</keyword>
<dbReference type="InterPro" id="IPR015943">
    <property type="entry name" value="WD40/YVTN_repeat-like_dom_sf"/>
</dbReference>
<sequence length="1033" mass="113487">MYTSRTPHGGLRRWPLSRSSVSAVASRVLSRSVAFHRRLASFLLSRKKTPLCALSSRPSGLQASSGVQTVTMAHSFARGRPPAAGRTLAVFLAFLAVLSPSLLPGFFSEDAQKRESSVLVASAASYANKKVSVSEVSFDSHIEDIQWCGTDHRTILLKTRRGRLYRSQDGGKSWTEITDLLKSSEAATGTVAVDSIIVSPVDKRVVLIVGSKRNHFISEDSAATFRRLKYKNTIHNFHFHPTRPKYAILSTWTDACYSGSGTASRAQSQQDCNHQLFYTRDLGRSFKLVADYVVQFSWGDKKLGNTDHIFFTQHRGRSGDQPRYGGWSKNVDLMYTPDFGATITRLVYRGNKFLLSNGYFFVAKVKDAAKQTVSLLVSTDGGKSFQMAKLPVEIEERSYTVLDTSEDAIMLHVNHGHDNKGDTGNVYISDAKGVRYSLSLPNNIRTSTGECEFDKVLSLEGVYLANFKDSVDSSASVDGGQQGDLEKLEEEIEEEAEGVQVDLEKKHKSVATRSRQEEVIRTVISFDKGGVWSYLKAPKVDSRGQKIDCPPDRCWLHLNGITRFSDFAPFYSVENAVGIIMGTGNVGSYLRPEKDEANTYLSRDGGVSWIEAHKGAFIYEMGDHGGLLVMADDTKKTNQVVFSWNEGQSWYDFELGAAPLFVDNIVIEPNASSVEFLLYGKREQDSAGVLFHLDFNALNQQQCKGIWAADSVSSDYETWSPSDGRAGGERCILGKHITYTRRKQTSECFNGRDFDRPKVSKVCPCTMEDYECEFGFTRAIGSTQCVATDAAAAAAATATGLAQFADESDAAAAAACTSSSFFYTSAYRKVPGDVCEGGWMPEKVAVPCPAHSPVSRGGKTVLLLLLFIVVVMVVINYLAKTGRLKKFFRNAGFDSFANVSYGLVGASAGGPGGWLDQEAGESRRGEELGERSKYEPELGFIEAEQDENEEDAPTLMNYGNAAGGQRTSGMSSRSPKPTEDFELDDSRPLFPSHVSSRETQGSSGLHPRSTSTENEPIPRLAPPRFDEDNVELL</sequence>
<dbReference type="Gene3D" id="2.130.10.10">
    <property type="entry name" value="YVTN repeat-like/Quinoprotein amine dehydrogenase"/>
    <property type="match status" value="1"/>
</dbReference>
<comment type="caution">
    <text evidence="8">The sequence shown here is derived from an EMBL/GenBank/DDBJ whole genome shotgun (WGS) entry which is preliminary data.</text>
</comment>
<evidence type="ECO:0000256" key="6">
    <source>
        <dbReference type="SAM" id="Phobius"/>
    </source>
</evidence>
<evidence type="ECO:0000256" key="2">
    <source>
        <dbReference type="ARBA" id="ARBA00022737"/>
    </source>
</evidence>
<feature type="compositionally biased region" description="Polar residues" evidence="5">
    <location>
        <begin position="993"/>
        <end position="1014"/>
    </location>
</feature>
<protein>
    <submittedName>
        <fullName evidence="8">Putative sortilin</fullName>
    </submittedName>
</protein>
<dbReference type="PANTHER" id="PTHR12106">
    <property type="entry name" value="SORTILIN RELATED"/>
    <property type="match status" value="1"/>
</dbReference>
<keyword evidence="4" id="KW-0325">Glycoprotein</keyword>
<dbReference type="SMART" id="SM00602">
    <property type="entry name" value="VPS10"/>
    <property type="match status" value="1"/>
</dbReference>
<dbReference type="AlphaFoldDB" id="A0A086KDJ8"/>
<keyword evidence="6" id="KW-0812">Transmembrane</keyword>
<feature type="compositionally biased region" description="Acidic residues" evidence="5">
    <location>
        <begin position="943"/>
        <end position="952"/>
    </location>
</feature>
<keyword evidence="3 6" id="KW-0472">Membrane</keyword>
<reference evidence="8 9" key="1">
    <citation type="submission" date="2014-02" db="EMBL/GenBank/DDBJ databases">
        <authorList>
            <person name="Sibley D."/>
            <person name="Venepally P."/>
            <person name="Karamycheva S."/>
            <person name="Hadjithomas M."/>
            <person name="Khan A."/>
            <person name="Brunk B."/>
            <person name="Roos D."/>
            <person name="Caler E."/>
            <person name="Lorenzi H."/>
        </authorList>
    </citation>
    <scope>NUCLEOTIDE SEQUENCE [LARGE SCALE GENOMIC DNA]</scope>
    <source>
        <strain evidence="8 9">GAB2-2007-GAL-DOM2</strain>
    </source>
</reference>
<evidence type="ECO:0000256" key="1">
    <source>
        <dbReference type="ARBA" id="ARBA00004370"/>
    </source>
</evidence>
<gene>
    <name evidence="8" type="ORF">TGDOM2_290160</name>
</gene>
<dbReference type="PANTHER" id="PTHR12106:SF27">
    <property type="entry name" value="SORTILIN-RELATED RECEPTOR"/>
    <property type="match status" value="1"/>
</dbReference>
<feature type="compositionally biased region" description="Polar residues" evidence="5">
    <location>
        <begin position="965"/>
        <end position="975"/>
    </location>
</feature>
<feature type="compositionally biased region" description="Basic and acidic residues" evidence="5">
    <location>
        <begin position="976"/>
        <end position="987"/>
    </location>
</feature>
<feature type="domain" description="VPS10" evidence="7">
    <location>
        <begin position="153"/>
        <end position="853"/>
    </location>
</feature>
<dbReference type="Proteomes" id="UP000028837">
    <property type="component" value="Unassembled WGS sequence"/>
</dbReference>
<dbReference type="GO" id="GO:0006892">
    <property type="term" value="P:post-Golgi vesicle-mediated transport"/>
    <property type="evidence" value="ECO:0007669"/>
    <property type="project" value="TreeGrafter"/>
</dbReference>
<evidence type="ECO:0000256" key="4">
    <source>
        <dbReference type="ARBA" id="ARBA00023180"/>
    </source>
</evidence>
<keyword evidence="6" id="KW-1133">Transmembrane helix</keyword>
<dbReference type="SUPFAM" id="SSF110296">
    <property type="entry name" value="Oligoxyloglucan reducing end-specific cellobiohydrolase"/>
    <property type="match status" value="1"/>
</dbReference>
<dbReference type="InterPro" id="IPR006581">
    <property type="entry name" value="VPS10"/>
</dbReference>
<dbReference type="Gene3D" id="3.30.60.270">
    <property type="match status" value="1"/>
</dbReference>
<dbReference type="OrthoDB" id="443634at2759"/>
<dbReference type="Gene3D" id="2.10.70.80">
    <property type="match status" value="1"/>
</dbReference>
<dbReference type="Pfam" id="PF15902">
    <property type="entry name" value="Sortilin-Vps10"/>
    <property type="match status" value="2"/>
</dbReference>
<evidence type="ECO:0000313" key="8">
    <source>
        <dbReference type="EMBL" id="KFG42466.1"/>
    </source>
</evidence>
<proteinExistence type="predicted"/>
<comment type="subcellular location">
    <subcellularLocation>
        <location evidence="1">Membrane</location>
    </subcellularLocation>
</comment>
<dbReference type="InterPro" id="IPR031778">
    <property type="entry name" value="Sortilin_N"/>
</dbReference>
<dbReference type="InterPro" id="IPR031777">
    <property type="entry name" value="Sortilin_C"/>
</dbReference>
<evidence type="ECO:0000256" key="5">
    <source>
        <dbReference type="SAM" id="MobiDB-lite"/>
    </source>
</evidence>
<dbReference type="GO" id="GO:0016020">
    <property type="term" value="C:membrane"/>
    <property type="evidence" value="ECO:0007669"/>
    <property type="project" value="UniProtKB-SubCell"/>
</dbReference>
<feature type="compositionally biased region" description="Basic and acidic residues" evidence="5">
    <location>
        <begin position="920"/>
        <end position="936"/>
    </location>
</feature>
<dbReference type="GO" id="GO:0005794">
    <property type="term" value="C:Golgi apparatus"/>
    <property type="evidence" value="ECO:0007669"/>
    <property type="project" value="TreeGrafter"/>
</dbReference>
<evidence type="ECO:0000256" key="3">
    <source>
        <dbReference type="ARBA" id="ARBA00023136"/>
    </source>
</evidence>
<organism evidence="8 9">
    <name type="scientific">Toxoplasma gondii GAB2-2007-GAL-DOM2</name>
    <dbReference type="NCBI Taxonomy" id="1130820"/>
    <lineage>
        <taxon>Eukaryota</taxon>
        <taxon>Sar</taxon>
        <taxon>Alveolata</taxon>
        <taxon>Apicomplexa</taxon>
        <taxon>Conoidasida</taxon>
        <taxon>Coccidia</taxon>
        <taxon>Eucoccidiorida</taxon>
        <taxon>Eimeriorina</taxon>
        <taxon>Sarcocystidae</taxon>
        <taxon>Toxoplasma</taxon>
    </lineage>
</organism>
<dbReference type="EMBL" id="AHZU02000596">
    <property type="protein sequence ID" value="KFG42466.1"/>
    <property type="molecule type" value="Genomic_DNA"/>
</dbReference>
<name>A0A086KDJ8_TOXGO</name>
<evidence type="ECO:0000259" key="7">
    <source>
        <dbReference type="SMART" id="SM00602"/>
    </source>
</evidence>